<feature type="domain" description="J" evidence="1">
    <location>
        <begin position="24"/>
        <end position="85"/>
    </location>
</feature>
<dbReference type="PROSITE" id="PS50076">
    <property type="entry name" value="DNAJ_2"/>
    <property type="match status" value="1"/>
</dbReference>
<name>A0A8J4BVX1_9CHLO</name>
<dbReference type="PANTHER" id="PTHR44743:SF10">
    <property type="entry name" value="J DOMAIN-CONTAINING PROTEIN"/>
    <property type="match status" value="1"/>
</dbReference>
<dbReference type="EMBL" id="BNCO01000113">
    <property type="protein sequence ID" value="GIL68288.1"/>
    <property type="molecule type" value="Genomic_DNA"/>
</dbReference>
<sequence>MCVSSKGAMASGPCHTDRVGTAPNLYEVLGVSMKATTEEIRLSYLKLARLWHPDRHANAEYAKRAFQSIQCAYEGKWCLCSDNVLGGRIASSPHSGIHNGTWFHYDLRSVI</sequence>
<keyword evidence="3" id="KW-1185">Reference proteome</keyword>
<dbReference type="PANTHER" id="PTHR44743">
    <property type="entry name" value="PUTATIVE, EXPRESSED-RELATED"/>
    <property type="match status" value="1"/>
</dbReference>
<comment type="caution">
    <text evidence="2">The sequence shown here is derived from an EMBL/GenBank/DDBJ whole genome shotgun (WGS) entry which is preliminary data.</text>
</comment>
<dbReference type="InterPro" id="IPR001623">
    <property type="entry name" value="DnaJ_domain"/>
</dbReference>
<dbReference type="PRINTS" id="PR00625">
    <property type="entry name" value="JDOMAIN"/>
</dbReference>
<gene>
    <name evidence="2" type="ORF">Vafri_21575</name>
</gene>
<proteinExistence type="predicted"/>
<dbReference type="AlphaFoldDB" id="A0A8J4BVX1"/>
<reference evidence="2" key="1">
    <citation type="journal article" date="2021" name="Proc. Natl. Acad. Sci. U.S.A.">
        <title>Three genomes in the algal genus Volvox reveal the fate of a haploid sex-determining region after a transition to homothallism.</title>
        <authorList>
            <person name="Yamamoto K."/>
            <person name="Hamaji T."/>
            <person name="Kawai-Toyooka H."/>
            <person name="Matsuzaki R."/>
            <person name="Takahashi F."/>
            <person name="Nishimura Y."/>
            <person name="Kawachi M."/>
            <person name="Noguchi H."/>
            <person name="Minakuchi Y."/>
            <person name="Umen J.G."/>
            <person name="Toyoda A."/>
            <person name="Nozaki H."/>
        </authorList>
    </citation>
    <scope>NUCLEOTIDE SEQUENCE</scope>
    <source>
        <strain evidence="2">NIES-3780</strain>
    </source>
</reference>
<dbReference type="Pfam" id="PF00226">
    <property type="entry name" value="DnaJ"/>
    <property type="match status" value="1"/>
</dbReference>
<dbReference type="SMART" id="SM00271">
    <property type="entry name" value="DnaJ"/>
    <property type="match status" value="1"/>
</dbReference>
<dbReference type="CDD" id="cd06257">
    <property type="entry name" value="DnaJ"/>
    <property type="match status" value="1"/>
</dbReference>
<organism evidence="2 3">
    <name type="scientific">Volvox africanus</name>
    <dbReference type="NCBI Taxonomy" id="51714"/>
    <lineage>
        <taxon>Eukaryota</taxon>
        <taxon>Viridiplantae</taxon>
        <taxon>Chlorophyta</taxon>
        <taxon>core chlorophytes</taxon>
        <taxon>Chlorophyceae</taxon>
        <taxon>CS clade</taxon>
        <taxon>Chlamydomonadales</taxon>
        <taxon>Volvocaceae</taxon>
        <taxon>Volvox</taxon>
    </lineage>
</organism>
<dbReference type="SUPFAM" id="SSF46565">
    <property type="entry name" value="Chaperone J-domain"/>
    <property type="match status" value="1"/>
</dbReference>
<evidence type="ECO:0000313" key="3">
    <source>
        <dbReference type="Proteomes" id="UP000747399"/>
    </source>
</evidence>
<dbReference type="Gene3D" id="1.10.287.110">
    <property type="entry name" value="DnaJ domain"/>
    <property type="match status" value="1"/>
</dbReference>
<evidence type="ECO:0000313" key="2">
    <source>
        <dbReference type="EMBL" id="GIL68288.1"/>
    </source>
</evidence>
<protein>
    <recommendedName>
        <fullName evidence="1">J domain-containing protein</fullName>
    </recommendedName>
</protein>
<dbReference type="InterPro" id="IPR036869">
    <property type="entry name" value="J_dom_sf"/>
</dbReference>
<dbReference type="Proteomes" id="UP000747399">
    <property type="component" value="Unassembled WGS sequence"/>
</dbReference>
<evidence type="ECO:0000259" key="1">
    <source>
        <dbReference type="PROSITE" id="PS50076"/>
    </source>
</evidence>
<accession>A0A8J4BVX1</accession>